<accession>A0ABU0JPS9</accession>
<dbReference type="EMBL" id="JAUSWN010000001">
    <property type="protein sequence ID" value="MDQ0478420.1"/>
    <property type="molecule type" value="Genomic_DNA"/>
</dbReference>
<gene>
    <name evidence="10" type="ORF">QOZ93_000121</name>
</gene>
<evidence type="ECO:0000256" key="7">
    <source>
        <dbReference type="ARBA" id="ARBA00023136"/>
    </source>
</evidence>
<feature type="transmembrane region" description="Helical" evidence="9">
    <location>
        <begin position="49"/>
        <end position="69"/>
    </location>
</feature>
<keyword evidence="11" id="KW-1185">Reference proteome</keyword>
<evidence type="ECO:0000256" key="4">
    <source>
        <dbReference type="ARBA" id="ARBA00022475"/>
    </source>
</evidence>
<evidence type="ECO:0000256" key="9">
    <source>
        <dbReference type="SAM" id="Phobius"/>
    </source>
</evidence>
<dbReference type="Proteomes" id="UP001224418">
    <property type="component" value="Unassembled WGS sequence"/>
</dbReference>
<keyword evidence="5 9" id="KW-0812">Transmembrane</keyword>
<dbReference type="PIRSF" id="PIRSF037778">
    <property type="entry name" value="UCP037778_transp_RibU"/>
    <property type="match status" value="1"/>
</dbReference>
<feature type="transmembrane region" description="Helical" evidence="9">
    <location>
        <begin position="14"/>
        <end position="37"/>
    </location>
</feature>
<dbReference type="PANTHER" id="PTHR38438:SF1">
    <property type="entry name" value="RIBOFLAVIN TRANSPORTER RIBU"/>
    <property type="match status" value="1"/>
</dbReference>
<feature type="transmembrane region" description="Helical" evidence="9">
    <location>
        <begin position="169"/>
        <end position="192"/>
    </location>
</feature>
<evidence type="ECO:0000256" key="6">
    <source>
        <dbReference type="ARBA" id="ARBA00022989"/>
    </source>
</evidence>
<dbReference type="Pfam" id="PF12822">
    <property type="entry name" value="ECF_trnsprt"/>
    <property type="match status" value="1"/>
</dbReference>
<evidence type="ECO:0000256" key="8">
    <source>
        <dbReference type="PIRNR" id="PIRNR037778"/>
    </source>
</evidence>
<evidence type="ECO:0000256" key="2">
    <source>
        <dbReference type="ARBA" id="ARBA00005540"/>
    </source>
</evidence>
<protein>
    <recommendedName>
        <fullName evidence="8">Riboflavin transporter</fullName>
    </recommendedName>
</protein>
<dbReference type="RefSeq" id="WP_307354720.1">
    <property type="nucleotide sequence ID" value="NZ_BAAACJ010000024.1"/>
</dbReference>
<sequence>MEKNKKTKFSINTLIKIAMLSVIAMILMKLEFALTFLFPSFLKLDISDIPALLGGLALGPVSGVLILLFKNILKIIVFGTGTAGVGEIANFTVGMFLVFIASFMYDKKKNVKSLILGLVIGTIVMSLAAGILNYYVFIPLYAKGMGAPIDAFVQFAKKVNHNVVDFKTLIYWAIIPFNLLKGLIVSSVYLVLHKSLNPIIQKERIKSKNKISA</sequence>
<reference evidence="10 11" key="1">
    <citation type="submission" date="2023-07" db="EMBL/GenBank/DDBJ databases">
        <title>Genomic Encyclopedia of Type Strains, Phase IV (KMG-IV): sequencing the most valuable type-strain genomes for metagenomic binning, comparative biology and taxonomic classification.</title>
        <authorList>
            <person name="Goeker M."/>
        </authorList>
    </citation>
    <scope>NUCLEOTIDE SEQUENCE [LARGE SCALE GENOMIC DNA]</scope>
    <source>
        <strain evidence="10 11">DSM 1400</strain>
    </source>
</reference>
<feature type="transmembrane region" description="Helical" evidence="9">
    <location>
        <begin position="113"/>
        <end position="136"/>
    </location>
</feature>
<name>A0ABU0JPS9_HATLI</name>
<keyword evidence="6 9" id="KW-1133">Transmembrane helix</keyword>
<feature type="transmembrane region" description="Helical" evidence="9">
    <location>
        <begin position="75"/>
        <end position="101"/>
    </location>
</feature>
<comment type="subcellular location">
    <subcellularLocation>
        <location evidence="1">Cell membrane</location>
        <topology evidence="1">Multi-pass membrane protein</topology>
    </subcellularLocation>
</comment>
<comment type="caution">
    <text evidence="10">The sequence shown here is derived from an EMBL/GenBank/DDBJ whole genome shotgun (WGS) entry which is preliminary data.</text>
</comment>
<comment type="similarity">
    <text evidence="2 8">Belongs to the prokaryotic riboflavin transporter (P-RFT) (TC 2.A.87) family.</text>
</comment>
<comment type="function">
    <text evidence="8">Probably a riboflavin-binding protein that interacts with the energy-coupling factor (ECF) ABC-transporter complex.</text>
</comment>
<keyword evidence="3 8" id="KW-0813">Transport</keyword>
<dbReference type="InterPro" id="IPR025720">
    <property type="entry name" value="RibU"/>
</dbReference>
<keyword evidence="7 8" id="KW-0472">Membrane</keyword>
<dbReference type="Gene3D" id="1.10.1760.20">
    <property type="match status" value="1"/>
</dbReference>
<evidence type="ECO:0000256" key="1">
    <source>
        <dbReference type="ARBA" id="ARBA00004651"/>
    </source>
</evidence>
<proteinExistence type="inferred from homology"/>
<dbReference type="InterPro" id="IPR024529">
    <property type="entry name" value="ECF_trnsprt_substrate-spec"/>
</dbReference>
<organism evidence="10 11">
    <name type="scientific">Hathewaya limosa</name>
    <name type="common">Clostridium limosum</name>
    <dbReference type="NCBI Taxonomy" id="1536"/>
    <lineage>
        <taxon>Bacteria</taxon>
        <taxon>Bacillati</taxon>
        <taxon>Bacillota</taxon>
        <taxon>Clostridia</taxon>
        <taxon>Eubacteriales</taxon>
        <taxon>Clostridiaceae</taxon>
        <taxon>Hathewaya</taxon>
    </lineage>
</organism>
<evidence type="ECO:0000313" key="11">
    <source>
        <dbReference type="Proteomes" id="UP001224418"/>
    </source>
</evidence>
<evidence type="ECO:0000256" key="3">
    <source>
        <dbReference type="ARBA" id="ARBA00022448"/>
    </source>
</evidence>
<evidence type="ECO:0000256" key="5">
    <source>
        <dbReference type="ARBA" id="ARBA00022692"/>
    </source>
</evidence>
<dbReference type="PANTHER" id="PTHR38438">
    <property type="entry name" value="RIBOFLAVIN TRANSPORTER RIBU"/>
    <property type="match status" value="1"/>
</dbReference>
<evidence type="ECO:0000313" key="10">
    <source>
        <dbReference type="EMBL" id="MDQ0478420.1"/>
    </source>
</evidence>
<keyword evidence="4 8" id="KW-1003">Cell membrane</keyword>